<comment type="subcellular location">
    <subcellularLocation>
        <location evidence="1">Membrane</location>
        <topology evidence="1">Multi-pass membrane protein</topology>
    </subcellularLocation>
</comment>
<feature type="transmembrane region" description="Helical" evidence="6">
    <location>
        <begin position="76"/>
        <end position="97"/>
    </location>
</feature>
<comment type="caution">
    <text evidence="8">The sequence shown here is derived from an EMBL/GenBank/DDBJ whole genome shotgun (WGS) entry which is preliminary data.</text>
</comment>
<feature type="transmembrane region" description="Helical" evidence="6">
    <location>
        <begin position="192"/>
        <end position="211"/>
    </location>
</feature>
<evidence type="ECO:0000313" key="8">
    <source>
        <dbReference type="EMBL" id="TVT40948.1"/>
    </source>
</evidence>
<dbReference type="Pfam" id="PF00892">
    <property type="entry name" value="EamA"/>
    <property type="match status" value="2"/>
</dbReference>
<keyword evidence="9" id="KW-1185">Reference proteome</keyword>
<feature type="domain" description="EamA" evidence="7">
    <location>
        <begin position="15"/>
        <end position="149"/>
    </location>
</feature>
<evidence type="ECO:0000259" key="7">
    <source>
        <dbReference type="Pfam" id="PF00892"/>
    </source>
</evidence>
<gene>
    <name evidence="8" type="ORF">FNH05_23190</name>
</gene>
<feature type="transmembrane region" description="Helical" evidence="6">
    <location>
        <begin position="223"/>
        <end position="245"/>
    </location>
</feature>
<feature type="transmembrane region" description="Helical" evidence="6">
    <location>
        <begin position="136"/>
        <end position="152"/>
    </location>
</feature>
<evidence type="ECO:0000256" key="3">
    <source>
        <dbReference type="ARBA" id="ARBA00022692"/>
    </source>
</evidence>
<dbReference type="SUPFAM" id="SSF103481">
    <property type="entry name" value="Multidrug resistance efflux transporter EmrE"/>
    <property type="match status" value="2"/>
</dbReference>
<keyword evidence="3 6" id="KW-0812">Transmembrane</keyword>
<feature type="transmembrane region" description="Helical" evidence="6">
    <location>
        <begin position="279"/>
        <end position="297"/>
    </location>
</feature>
<evidence type="ECO:0000313" key="9">
    <source>
        <dbReference type="Proteomes" id="UP000320011"/>
    </source>
</evidence>
<evidence type="ECO:0000256" key="6">
    <source>
        <dbReference type="SAM" id="Phobius"/>
    </source>
</evidence>
<dbReference type="Proteomes" id="UP000320011">
    <property type="component" value="Unassembled WGS sequence"/>
</dbReference>
<feature type="transmembrane region" description="Helical" evidence="6">
    <location>
        <begin position="252"/>
        <end position="273"/>
    </location>
</feature>
<name>A0A558BWP9_9PSEU</name>
<dbReference type="OrthoDB" id="5143138at2"/>
<sequence length="299" mass="30652">MPSSVAAPARGRATFSLLLAGILWGTGGISGSLLAARAQLQPLPVAAYRLLLGGCGTVLFLWFRGGLRALVWTRPVVLRLITAGALLAQFQACYFGAVTLTSVSLATMITIGSVPVFVASVTALRQRRLPSPATGLAMLAAVLGLVLLTWSPEGITGGWRLACGVALALAAGAGFSVLTLVNRTAVPGLDAFATTAFGLLIGGVLLTPLAWWSGMALPLRPDVIAVALYFGFVPTGLAYGAYFLALRTAAPVMAALSALLEPLTAAVLSAILLHDRLGATGWTGAALLVAALGVSYTRR</sequence>
<feature type="domain" description="EamA" evidence="7">
    <location>
        <begin position="164"/>
        <end position="294"/>
    </location>
</feature>
<feature type="transmembrane region" description="Helical" evidence="6">
    <location>
        <begin position="158"/>
        <end position="180"/>
    </location>
</feature>
<dbReference type="InterPro" id="IPR050638">
    <property type="entry name" value="AA-Vitamin_Transporters"/>
</dbReference>
<dbReference type="EMBL" id="VJWX01000262">
    <property type="protein sequence ID" value="TVT40948.1"/>
    <property type="molecule type" value="Genomic_DNA"/>
</dbReference>
<feature type="transmembrane region" description="Helical" evidence="6">
    <location>
        <begin position="45"/>
        <end position="64"/>
    </location>
</feature>
<protein>
    <submittedName>
        <fullName evidence="8">DMT family transporter</fullName>
    </submittedName>
</protein>
<comment type="similarity">
    <text evidence="2">Belongs to the EamA transporter family.</text>
</comment>
<dbReference type="InterPro" id="IPR037185">
    <property type="entry name" value="EmrE-like"/>
</dbReference>
<dbReference type="PANTHER" id="PTHR32322">
    <property type="entry name" value="INNER MEMBRANE TRANSPORTER"/>
    <property type="match status" value="1"/>
</dbReference>
<organism evidence="8 9">
    <name type="scientific">Amycolatopsis rhizosphaerae</name>
    <dbReference type="NCBI Taxonomy" id="2053003"/>
    <lineage>
        <taxon>Bacteria</taxon>
        <taxon>Bacillati</taxon>
        <taxon>Actinomycetota</taxon>
        <taxon>Actinomycetes</taxon>
        <taxon>Pseudonocardiales</taxon>
        <taxon>Pseudonocardiaceae</taxon>
        <taxon>Amycolatopsis</taxon>
    </lineage>
</organism>
<dbReference type="InterPro" id="IPR000620">
    <property type="entry name" value="EamA_dom"/>
</dbReference>
<proteinExistence type="inferred from homology"/>
<keyword evidence="5 6" id="KW-0472">Membrane</keyword>
<evidence type="ECO:0000256" key="1">
    <source>
        <dbReference type="ARBA" id="ARBA00004141"/>
    </source>
</evidence>
<dbReference type="RefSeq" id="WP_144590830.1">
    <property type="nucleotide sequence ID" value="NZ_VJWX01000262.1"/>
</dbReference>
<evidence type="ECO:0000256" key="2">
    <source>
        <dbReference type="ARBA" id="ARBA00007362"/>
    </source>
</evidence>
<dbReference type="AlphaFoldDB" id="A0A558BWP9"/>
<evidence type="ECO:0000256" key="4">
    <source>
        <dbReference type="ARBA" id="ARBA00022989"/>
    </source>
</evidence>
<accession>A0A558BWP9</accession>
<reference evidence="8 9" key="1">
    <citation type="submission" date="2019-07" db="EMBL/GenBank/DDBJ databases">
        <authorList>
            <person name="Duangmal K."/>
            <person name="Teo W.F.A."/>
        </authorList>
    </citation>
    <scope>NUCLEOTIDE SEQUENCE [LARGE SCALE GENOMIC DNA]</scope>
    <source>
        <strain evidence="8 9">TBRC 6029</strain>
    </source>
</reference>
<feature type="transmembrane region" description="Helical" evidence="6">
    <location>
        <begin position="103"/>
        <end position="124"/>
    </location>
</feature>
<dbReference type="PANTHER" id="PTHR32322:SF2">
    <property type="entry name" value="EAMA DOMAIN-CONTAINING PROTEIN"/>
    <property type="match status" value="1"/>
</dbReference>
<evidence type="ECO:0000256" key="5">
    <source>
        <dbReference type="ARBA" id="ARBA00023136"/>
    </source>
</evidence>
<keyword evidence="4 6" id="KW-1133">Transmembrane helix</keyword>
<dbReference type="GO" id="GO:0016020">
    <property type="term" value="C:membrane"/>
    <property type="evidence" value="ECO:0007669"/>
    <property type="project" value="UniProtKB-SubCell"/>
</dbReference>
<reference evidence="8 9" key="2">
    <citation type="submission" date="2019-08" db="EMBL/GenBank/DDBJ databases">
        <title>Amycolatopsis acidicola sp. nov., isolated from peat swamp forest soil.</title>
        <authorList>
            <person name="Srisuk N."/>
        </authorList>
    </citation>
    <scope>NUCLEOTIDE SEQUENCE [LARGE SCALE GENOMIC DNA]</scope>
    <source>
        <strain evidence="8 9">TBRC 6029</strain>
    </source>
</reference>